<dbReference type="OrthoDB" id="5365913at2"/>
<evidence type="ECO:0008006" key="4">
    <source>
        <dbReference type="Google" id="ProtNLM"/>
    </source>
</evidence>
<evidence type="ECO:0000313" key="2">
    <source>
        <dbReference type="EMBL" id="RDU63582.1"/>
    </source>
</evidence>
<protein>
    <recommendedName>
        <fullName evidence="4">Conjugal transfer protein TraF</fullName>
    </recommendedName>
</protein>
<evidence type="ECO:0000256" key="1">
    <source>
        <dbReference type="SAM" id="SignalP"/>
    </source>
</evidence>
<evidence type="ECO:0000313" key="3">
    <source>
        <dbReference type="Proteomes" id="UP000256379"/>
    </source>
</evidence>
<dbReference type="RefSeq" id="WP_115543566.1">
    <property type="nucleotide sequence ID" value="NZ_NXLQ01000023.1"/>
</dbReference>
<dbReference type="InterPro" id="IPR032811">
    <property type="entry name" value="Put_conjugal_transfer"/>
</dbReference>
<feature type="signal peptide" evidence="1">
    <location>
        <begin position="1"/>
        <end position="32"/>
    </location>
</feature>
<organism evidence="2 3">
    <name type="scientific">Helicobacter didelphidarum</name>
    <dbReference type="NCBI Taxonomy" id="2040648"/>
    <lineage>
        <taxon>Bacteria</taxon>
        <taxon>Pseudomonadati</taxon>
        <taxon>Campylobacterota</taxon>
        <taxon>Epsilonproteobacteria</taxon>
        <taxon>Campylobacterales</taxon>
        <taxon>Helicobacteraceae</taxon>
        <taxon>Helicobacter</taxon>
    </lineage>
</organism>
<name>A0A3D8IEJ8_9HELI</name>
<keyword evidence="1" id="KW-0732">Signal</keyword>
<reference evidence="2 3" key="1">
    <citation type="submission" date="2018-04" db="EMBL/GenBank/DDBJ databases">
        <title>Novel Campyloabacter and Helicobacter Species and Strains.</title>
        <authorList>
            <person name="Mannion A.J."/>
            <person name="Shen Z."/>
            <person name="Fox J.G."/>
        </authorList>
    </citation>
    <scope>NUCLEOTIDE SEQUENCE [LARGE SCALE GENOMIC DNA]</scope>
    <source>
        <strain evidence="2 3">MIT 17-337</strain>
    </source>
</reference>
<proteinExistence type="predicted"/>
<keyword evidence="3" id="KW-1185">Reference proteome</keyword>
<dbReference type="Pfam" id="PF13729">
    <property type="entry name" value="TraF_2"/>
    <property type="match status" value="1"/>
</dbReference>
<gene>
    <name evidence="2" type="ORF">CQA53_08425</name>
</gene>
<dbReference type="AlphaFoldDB" id="A0A3D8IEJ8"/>
<dbReference type="EMBL" id="NXLQ01000023">
    <property type="protein sequence ID" value="RDU63582.1"/>
    <property type="molecule type" value="Genomic_DNA"/>
</dbReference>
<accession>A0A3D8IEJ8</accession>
<sequence>MNARYLTKKNLLKVLPCIILSAVLTNSTNAMEFGVMGNVSASMGGAGVALKSPFGLYYNPALIASEQKTRIGYSVSAGMEQSNLDKLTNINFDETMKVLANVGGSLGGNSIGGSSPDSITGALTNALQNVTGSTGNTNLETLWKDYQNQQNGSTDYSELASALQSSINNSNMSQGDKDMFNGMADSIDWEKLDIAGSNITNLSIKKGSNIVLDEAMQNLDTLFQVLKNNNMNVRSQNGFVFQFSNKTIDEKFGAVAIGIFNSTQAGVSLVGDDSKMRLIFGSDNSYYELEVSDGGYTIKQSTRTDYDNFSLLASINNGNSHRIVSSVFALTEIPIGYAYNFKVGNSNISLGAAFKLMNGISIFHETYLSSNLSFDMNFGSNTQIYTTFGFDLGAYYGYNINETNQFALGVVVKNINSPTFRFNNSPNVVIDPQYRMGIAYNGKIFSLAFDADLAPNRMLNYSYGAKLSQMIGGGAKIDFKHIDLRAGLAYDLKQDNGVILTAGINILGFIDIATEVGTKWVDYFGFTAPKYASVRIGGSFSW</sequence>
<comment type="caution">
    <text evidence="2">The sequence shown here is derived from an EMBL/GenBank/DDBJ whole genome shotgun (WGS) entry which is preliminary data.</text>
</comment>
<dbReference type="Proteomes" id="UP000256379">
    <property type="component" value="Unassembled WGS sequence"/>
</dbReference>
<feature type="chain" id="PRO_5017793933" description="Conjugal transfer protein TraF" evidence="1">
    <location>
        <begin position="33"/>
        <end position="542"/>
    </location>
</feature>